<accession>A0A9P6LRG9</accession>
<protein>
    <recommendedName>
        <fullName evidence="4">Bola-like protein</fullName>
    </recommendedName>
</protein>
<dbReference type="GO" id="GO:0016226">
    <property type="term" value="P:iron-sulfur cluster assembly"/>
    <property type="evidence" value="ECO:0007669"/>
    <property type="project" value="TreeGrafter"/>
</dbReference>
<dbReference type="PANTHER" id="PTHR46230:SF7">
    <property type="entry name" value="BOLA-LIKE PROTEIN 1"/>
    <property type="match status" value="1"/>
</dbReference>
<dbReference type="Gene3D" id="3.30.300.90">
    <property type="entry name" value="BolA-like"/>
    <property type="match status" value="1"/>
</dbReference>
<dbReference type="InterPro" id="IPR036065">
    <property type="entry name" value="BolA-like_sf"/>
</dbReference>
<dbReference type="Proteomes" id="UP000749646">
    <property type="component" value="Unassembled WGS sequence"/>
</dbReference>
<dbReference type="SUPFAM" id="SSF82657">
    <property type="entry name" value="BolA-like"/>
    <property type="match status" value="1"/>
</dbReference>
<name>A0A9P6LRG9_9FUNG</name>
<keyword evidence="3" id="KW-1185">Reference proteome</keyword>
<organism evidence="2 3">
    <name type="scientific">Modicella reniformis</name>
    <dbReference type="NCBI Taxonomy" id="1440133"/>
    <lineage>
        <taxon>Eukaryota</taxon>
        <taxon>Fungi</taxon>
        <taxon>Fungi incertae sedis</taxon>
        <taxon>Mucoromycota</taxon>
        <taxon>Mortierellomycotina</taxon>
        <taxon>Mortierellomycetes</taxon>
        <taxon>Mortierellales</taxon>
        <taxon>Mortierellaceae</taxon>
        <taxon>Modicella</taxon>
    </lineage>
</organism>
<evidence type="ECO:0000256" key="1">
    <source>
        <dbReference type="RuleBase" id="RU003860"/>
    </source>
</evidence>
<evidence type="ECO:0008006" key="4">
    <source>
        <dbReference type="Google" id="ProtNLM"/>
    </source>
</evidence>
<reference evidence="2" key="1">
    <citation type="journal article" date="2020" name="Fungal Divers.">
        <title>Resolving the Mortierellaceae phylogeny through synthesis of multi-gene phylogenetics and phylogenomics.</title>
        <authorList>
            <person name="Vandepol N."/>
            <person name="Liber J."/>
            <person name="Desiro A."/>
            <person name="Na H."/>
            <person name="Kennedy M."/>
            <person name="Barry K."/>
            <person name="Grigoriev I.V."/>
            <person name="Miller A.N."/>
            <person name="O'Donnell K."/>
            <person name="Stajich J.E."/>
            <person name="Bonito G."/>
        </authorList>
    </citation>
    <scope>NUCLEOTIDE SEQUENCE</scope>
    <source>
        <strain evidence="2">MES-2147</strain>
    </source>
</reference>
<evidence type="ECO:0000313" key="2">
    <source>
        <dbReference type="EMBL" id="KAF9920025.1"/>
    </source>
</evidence>
<comment type="similarity">
    <text evidence="1">Belongs to the BolA/IbaG family.</text>
</comment>
<comment type="caution">
    <text evidence="2">The sequence shown here is derived from an EMBL/GenBank/DDBJ whole genome shotgun (WGS) entry which is preliminary data.</text>
</comment>
<evidence type="ECO:0000313" key="3">
    <source>
        <dbReference type="Proteomes" id="UP000749646"/>
    </source>
</evidence>
<dbReference type="PIRSF" id="PIRSF003113">
    <property type="entry name" value="BolA"/>
    <property type="match status" value="1"/>
</dbReference>
<sequence length="106" mass="11467">MALQEEGPITTGIRDTLTTLLSPASLEIINDSSQHAHHSAMRGVTSKETHFRVNIVSDAFDGKTTIQRHRLIYKALNNEFEAGLHALSLNTKTPSEAAKAAEAAEA</sequence>
<dbReference type="Pfam" id="PF01722">
    <property type="entry name" value="BolA"/>
    <property type="match status" value="1"/>
</dbReference>
<gene>
    <name evidence="2" type="ORF">BGZ65_011614</name>
</gene>
<proteinExistence type="inferred from homology"/>
<dbReference type="PANTHER" id="PTHR46230">
    <property type="match status" value="1"/>
</dbReference>
<dbReference type="AlphaFoldDB" id="A0A9P6LRG9"/>
<dbReference type="InterPro" id="IPR002634">
    <property type="entry name" value="BolA"/>
</dbReference>
<dbReference type="EMBL" id="JAAAHW010011360">
    <property type="protein sequence ID" value="KAF9920025.1"/>
    <property type="molecule type" value="Genomic_DNA"/>
</dbReference>
<dbReference type="OrthoDB" id="411584at2759"/>